<evidence type="ECO:0000313" key="2">
    <source>
        <dbReference type="Proteomes" id="UP001057402"/>
    </source>
</evidence>
<proteinExistence type="predicted"/>
<reference evidence="2" key="1">
    <citation type="journal article" date="2023" name="Front. Plant Sci.">
        <title>Chromosomal-level genome assembly of Melastoma candidum provides insights into trichome evolution.</title>
        <authorList>
            <person name="Zhong Y."/>
            <person name="Wu W."/>
            <person name="Sun C."/>
            <person name="Zou P."/>
            <person name="Liu Y."/>
            <person name="Dai S."/>
            <person name="Zhou R."/>
        </authorList>
    </citation>
    <scope>NUCLEOTIDE SEQUENCE [LARGE SCALE GENOMIC DNA]</scope>
</reference>
<organism evidence="1 2">
    <name type="scientific">Melastoma candidum</name>
    <dbReference type="NCBI Taxonomy" id="119954"/>
    <lineage>
        <taxon>Eukaryota</taxon>
        <taxon>Viridiplantae</taxon>
        <taxon>Streptophyta</taxon>
        <taxon>Embryophyta</taxon>
        <taxon>Tracheophyta</taxon>
        <taxon>Spermatophyta</taxon>
        <taxon>Magnoliopsida</taxon>
        <taxon>eudicotyledons</taxon>
        <taxon>Gunneridae</taxon>
        <taxon>Pentapetalae</taxon>
        <taxon>rosids</taxon>
        <taxon>malvids</taxon>
        <taxon>Myrtales</taxon>
        <taxon>Melastomataceae</taxon>
        <taxon>Melastomatoideae</taxon>
        <taxon>Melastomateae</taxon>
        <taxon>Melastoma</taxon>
    </lineage>
</organism>
<keyword evidence="2" id="KW-1185">Reference proteome</keyword>
<dbReference type="Proteomes" id="UP001057402">
    <property type="component" value="Chromosome 5"/>
</dbReference>
<accession>A0ACB9QP77</accession>
<gene>
    <name evidence="1" type="ORF">MLD38_016996</name>
</gene>
<name>A0ACB9QP77_9MYRT</name>
<dbReference type="EMBL" id="CM042884">
    <property type="protein sequence ID" value="KAI4368439.1"/>
    <property type="molecule type" value="Genomic_DNA"/>
</dbReference>
<protein>
    <submittedName>
        <fullName evidence="1">Uncharacterized protein</fullName>
    </submittedName>
</protein>
<sequence>MAFGSRGALTLALALALAVSMCVGFLVFQVLGRTATDEKGTRSSLVEHPLRHVQGDDVGTTTACEGTTGGWSTREELDRDKYSKRGVGRGSDPIHN</sequence>
<evidence type="ECO:0000313" key="1">
    <source>
        <dbReference type="EMBL" id="KAI4368439.1"/>
    </source>
</evidence>
<comment type="caution">
    <text evidence="1">The sequence shown here is derived from an EMBL/GenBank/DDBJ whole genome shotgun (WGS) entry which is preliminary data.</text>
</comment>